<accession>D4XQH0</accession>
<dbReference type="Pfam" id="PF08722">
    <property type="entry name" value="Tn7_TnsA-like_N"/>
    <property type="match status" value="1"/>
</dbReference>
<dbReference type="InterPro" id="IPR014833">
    <property type="entry name" value="TnsA_N"/>
</dbReference>
<reference evidence="3" key="1">
    <citation type="submission" date="2010-03" db="EMBL/GenBank/DDBJ databases">
        <title>Complete sequence of Mobiluncus curtisii ATCC 43063.</title>
        <authorList>
            <person name="Muzny D."/>
            <person name="Qin X."/>
            <person name="Deng J."/>
            <person name="Jiang H."/>
            <person name="Liu Y."/>
            <person name="Qu J."/>
            <person name="Song X.-Z."/>
            <person name="Zhang L."/>
            <person name="Thornton R."/>
            <person name="Coyle M."/>
            <person name="Francisco L."/>
            <person name="Jackson L."/>
            <person name="Javaid M."/>
            <person name="Korchina V."/>
            <person name="Kovar C."/>
            <person name="Mata R."/>
            <person name="Mathew T."/>
            <person name="Ngo R."/>
            <person name="Nguyen L."/>
            <person name="Nguyen N."/>
            <person name="Okwuonu G."/>
            <person name="Ongeri F."/>
            <person name="Pham C."/>
            <person name="Simmons D."/>
            <person name="Wilczek-Boney K."/>
            <person name="Hale W."/>
            <person name="Jakkamsetti A."/>
            <person name="Pham P."/>
            <person name="Ruth R."/>
            <person name="San Lucas F."/>
            <person name="Warren J."/>
            <person name="Zhang J."/>
            <person name="Zhao Z."/>
            <person name="Zhou C."/>
            <person name="Zhu D."/>
            <person name="Lee S."/>
            <person name="Bess C."/>
            <person name="Blankenburg K."/>
            <person name="Forbes L."/>
            <person name="Fu Q."/>
            <person name="Gubbala S."/>
            <person name="Hirani K."/>
            <person name="Jayaseelan J.C."/>
            <person name="Lara F."/>
            <person name="Munidasa M."/>
            <person name="Palculict T."/>
            <person name="Patil S."/>
            <person name="Pu L.-L."/>
            <person name="Saada N."/>
            <person name="Tang L."/>
            <person name="Weissenberger G."/>
            <person name="Zhu Y."/>
            <person name="Hemphill L."/>
            <person name="Shang Y."/>
            <person name="Youmans B."/>
            <person name="Ayvaz T."/>
            <person name="Ross M."/>
            <person name="Santibanez J."/>
            <person name="Aqrawi P."/>
            <person name="Gross S."/>
            <person name="Joshi V."/>
            <person name="Fowler G."/>
            <person name="Nazareth L."/>
            <person name="Reid J."/>
            <person name="Worley K."/>
            <person name="Petrosino J."/>
            <person name="Highlander S."/>
            <person name="Gibbs R."/>
            <person name="Gibbs R."/>
        </authorList>
    </citation>
    <scope>NUCLEOTIDE SEQUENCE [LARGE SCALE GENOMIC DNA]</scope>
    <source>
        <strain evidence="3">ATCC 19194</strain>
    </source>
</reference>
<dbReference type="HOGENOM" id="CLU_1173449_0_0_6"/>
<dbReference type="RefSeq" id="WP_004639141.1">
    <property type="nucleotide sequence ID" value="NZ_GG770435.1"/>
</dbReference>
<dbReference type="EMBL" id="ADMT01000171">
    <property type="protein sequence ID" value="EFF82560.1"/>
    <property type="molecule type" value="Genomic_DNA"/>
</dbReference>
<dbReference type="AlphaFoldDB" id="D4XQH0"/>
<evidence type="ECO:0000259" key="1">
    <source>
        <dbReference type="Pfam" id="PF08722"/>
    </source>
</evidence>
<sequence length="236" mass="27315">MKKYKDDPNSNLHEQIELAFKRGSDIAGVLHGIRKIHQGSVGKRTSLFPSKKNAGMIPIESNLELAYAIELERDLSVVSYRTQALKIQLSQYESNYPDFLVKYSDGRVEVHEVKPDKHNLTEKKAKKHHRIKKIINYHNIQYKVVDKNDVVLGFNQTALLYFYQRLGIQSWTDQLIDKAIKVIPTHGQLLFTEIQKILENNSLPVDMAYYLIFYKYIPMPVYIPALVEAVRSRGLL</sequence>
<feature type="domain" description="TnsA endonuclease N-terminal" evidence="1">
    <location>
        <begin position="76"/>
        <end position="146"/>
    </location>
</feature>
<evidence type="ECO:0000313" key="2">
    <source>
        <dbReference type="EMBL" id="EFF82560.1"/>
    </source>
</evidence>
<evidence type="ECO:0000313" key="3">
    <source>
        <dbReference type="Proteomes" id="UP000003085"/>
    </source>
</evidence>
<organism evidence="2 3">
    <name type="scientific">Acinetobacter haemolyticus ATCC 19194</name>
    <dbReference type="NCBI Taxonomy" id="707232"/>
    <lineage>
        <taxon>Bacteria</taxon>
        <taxon>Pseudomonadati</taxon>
        <taxon>Pseudomonadota</taxon>
        <taxon>Gammaproteobacteria</taxon>
        <taxon>Moraxellales</taxon>
        <taxon>Moraxellaceae</taxon>
        <taxon>Acinetobacter</taxon>
    </lineage>
</organism>
<comment type="caution">
    <text evidence="2">The sequence shown here is derived from an EMBL/GenBank/DDBJ whole genome shotgun (WGS) entry which is preliminary data.</text>
</comment>
<gene>
    <name evidence="2" type="ORF">HMP0015_1962</name>
</gene>
<name>D4XQH0_ACIHA</name>
<protein>
    <recommendedName>
        <fullName evidence="1">TnsA endonuclease N-terminal domain-containing protein</fullName>
    </recommendedName>
</protein>
<dbReference type="Proteomes" id="UP000003085">
    <property type="component" value="Unassembled WGS sequence"/>
</dbReference>
<proteinExistence type="predicted"/>